<protein>
    <submittedName>
        <fullName evidence="1">Uncharacterized protein</fullName>
    </submittedName>
</protein>
<sequence length="364" mass="41864">MKNVDKAKLFESSTIKTDFGILTTLVADTGISAKESISFANKSLLANYVYNKNETYNLVYTIIDNDGKEESFVEDSGILPTLFFSSDNKAYVSIIPPYTNKELEISIPIFNRENIDVPKGDKPFTGSFIGSTEKHSVFYNVDIWSDTKPDQLLAIEFKNGMIKKKYNLKVSLPRNNKVFISNHEIHLLAKDGNAWLHRQIDEKGNEIRHRKINNRQKFYRQILSLSFEKDSYLLTQEKGVIIIEKIDINGKCEKIKLIDIKDPFFNTWQPVKLADDTYITRFNGEFGNGWFTTKKDTLLEIFFSKGVKGYKNLLTNEILEMEDDKLVISGINKTTENAYAIVFYPMADRGIKNNKLIVLNREIK</sequence>
<name>A0ABT4LDE0_9SPHI</name>
<comment type="caution">
    <text evidence="1">The sequence shown here is derived from an EMBL/GenBank/DDBJ whole genome shotgun (WGS) entry which is preliminary data.</text>
</comment>
<evidence type="ECO:0000313" key="1">
    <source>
        <dbReference type="EMBL" id="MCZ4244844.1"/>
    </source>
</evidence>
<dbReference type="Proteomes" id="UP001144347">
    <property type="component" value="Unassembled WGS sequence"/>
</dbReference>
<organism evidence="1 2">
    <name type="scientific">Pedobacter punctiformis</name>
    <dbReference type="NCBI Taxonomy" id="3004097"/>
    <lineage>
        <taxon>Bacteria</taxon>
        <taxon>Pseudomonadati</taxon>
        <taxon>Bacteroidota</taxon>
        <taxon>Sphingobacteriia</taxon>
        <taxon>Sphingobacteriales</taxon>
        <taxon>Sphingobacteriaceae</taxon>
        <taxon>Pedobacter</taxon>
    </lineage>
</organism>
<dbReference type="RefSeq" id="WP_269427899.1">
    <property type="nucleotide sequence ID" value="NZ_JAPWGM010000004.1"/>
</dbReference>
<dbReference type="EMBL" id="JAPWGM010000004">
    <property type="protein sequence ID" value="MCZ4244844.1"/>
    <property type="molecule type" value="Genomic_DNA"/>
</dbReference>
<proteinExistence type="predicted"/>
<accession>A0ABT4LDE0</accession>
<keyword evidence="2" id="KW-1185">Reference proteome</keyword>
<gene>
    <name evidence="1" type="ORF">O0955_12595</name>
</gene>
<evidence type="ECO:0000313" key="2">
    <source>
        <dbReference type="Proteomes" id="UP001144347"/>
    </source>
</evidence>
<reference evidence="1" key="1">
    <citation type="submission" date="2022-12" db="EMBL/GenBank/DDBJ databases">
        <title>Genome sequence of HCMS5-2.</title>
        <authorList>
            <person name="Woo H."/>
        </authorList>
    </citation>
    <scope>NUCLEOTIDE SEQUENCE</scope>
    <source>
        <strain evidence="1">HCMS5-2</strain>
    </source>
</reference>